<gene>
    <name evidence="2" type="ORF">PG997_002006</name>
</gene>
<sequence>MADPLLSRQGVLSKLHTLELNPTVNDKSCSNLGHALLRVVPSLRTVSMGRSLHPRPASLDSATPLRLPITRLSVIRPRSRANNGRDLYYLCRSCPKLESLSFQLTAQNGLWIEMALTSCAGTLRELHAMSEDWWPSRDMEPAVPLACLPQLKRLETLYVDLSTLFAQPSGTGRAVGRPKRIESLLPCASLRKLHIFNDYSLAKEHHGDHCDDAADAVLEQALLRPLLAACDRARFPHLRLVSVRTPIRDGGVFARKMVRAFADTNTGIGFVLFSGRRSWSSPLSSSPSDADVASAGEHATSQTGKEDEEELAAVTEKMGSLAMIDDEVVAKSDEIVVKSDGVREQDYLSDIQGPFL</sequence>
<dbReference type="InterPro" id="IPR032675">
    <property type="entry name" value="LRR_dom_sf"/>
</dbReference>
<evidence type="ECO:0008006" key="4">
    <source>
        <dbReference type="Google" id="ProtNLM"/>
    </source>
</evidence>
<evidence type="ECO:0000313" key="3">
    <source>
        <dbReference type="Proteomes" id="UP001433268"/>
    </source>
</evidence>
<dbReference type="RefSeq" id="XP_066673617.1">
    <property type="nucleotide sequence ID" value="XM_066806321.1"/>
</dbReference>
<dbReference type="GeneID" id="92039381"/>
<accession>A0ABR1X866</accession>
<dbReference type="Proteomes" id="UP001433268">
    <property type="component" value="Unassembled WGS sequence"/>
</dbReference>
<reference evidence="2 3" key="1">
    <citation type="submission" date="2023-01" db="EMBL/GenBank/DDBJ databases">
        <title>Analysis of 21 Apiospora genomes using comparative genomics revels a genus with tremendous synthesis potential of carbohydrate active enzymes and secondary metabolites.</title>
        <authorList>
            <person name="Sorensen T."/>
        </authorList>
    </citation>
    <scope>NUCLEOTIDE SEQUENCE [LARGE SCALE GENOMIC DNA]</scope>
    <source>
        <strain evidence="2 3">CBS 114990</strain>
    </source>
</reference>
<dbReference type="Gene3D" id="3.80.10.10">
    <property type="entry name" value="Ribonuclease Inhibitor"/>
    <property type="match status" value="1"/>
</dbReference>
<keyword evidence="3" id="KW-1185">Reference proteome</keyword>
<protein>
    <recommendedName>
        <fullName evidence="4">F-box domain-containing protein</fullName>
    </recommendedName>
</protein>
<comment type="caution">
    <text evidence="2">The sequence shown here is derived from an EMBL/GenBank/DDBJ whole genome shotgun (WGS) entry which is preliminary data.</text>
</comment>
<name>A0ABR1X866_9PEZI</name>
<proteinExistence type="predicted"/>
<organism evidence="2 3">
    <name type="scientific">Apiospora hydei</name>
    <dbReference type="NCBI Taxonomy" id="1337664"/>
    <lineage>
        <taxon>Eukaryota</taxon>
        <taxon>Fungi</taxon>
        <taxon>Dikarya</taxon>
        <taxon>Ascomycota</taxon>
        <taxon>Pezizomycotina</taxon>
        <taxon>Sordariomycetes</taxon>
        <taxon>Xylariomycetidae</taxon>
        <taxon>Amphisphaeriales</taxon>
        <taxon>Apiosporaceae</taxon>
        <taxon>Apiospora</taxon>
    </lineage>
</organism>
<evidence type="ECO:0000256" key="1">
    <source>
        <dbReference type="SAM" id="MobiDB-lite"/>
    </source>
</evidence>
<feature type="region of interest" description="Disordered" evidence="1">
    <location>
        <begin position="284"/>
        <end position="308"/>
    </location>
</feature>
<evidence type="ECO:0000313" key="2">
    <source>
        <dbReference type="EMBL" id="KAK8091645.1"/>
    </source>
</evidence>
<dbReference type="EMBL" id="JAQQWN010000003">
    <property type="protein sequence ID" value="KAK8091645.1"/>
    <property type="molecule type" value="Genomic_DNA"/>
</dbReference>
<feature type="compositionally biased region" description="Low complexity" evidence="1">
    <location>
        <begin position="284"/>
        <end position="296"/>
    </location>
</feature>